<feature type="region of interest" description="Disordered" evidence="2">
    <location>
        <begin position="249"/>
        <end position="269"/>
    </location>
</feature>
<proteinExistence type="predicted"/>
<feature type="coiled-coil region" evidence="1">
    <location>
        <begin position="72"/>
        <end position="106"/>
    </location>
</feature>
<dbReference type="Proteomes" id="UP000605846">
    <property type="component" value="Unassembled WGS sequence"/>
</dbReference>
<sequence>MLEVHLTKRFRHPSAEAVIIIEKKAEQAFDNIHRDTKEEASSSTGDDIRKLGTMVKELIDRDMHFHEVIGLLEDCKANFEQAAERIKELEDLKKKSDHEIRKLTQQIEKQKEFVKDTFYQQGRAEEEHKKAIRDLVRSLCGWQERSKYFERRLKEEIETRQKDKEEYQERMTAQQREIEKLREQQRINNELQETLRRNQTLIDKLKELRDEAQADLEVMEKSANEHIDCKQKIIDDLRKLLEEERESLQKKRKKALAIPTGTARADGDS</sequence>
<protein>
    <submittedName>
        <fullName evidence="3">Uncharacterized protein</fullName>
    </submittedName>
</protein>
<organism evidence="3 4">
    <name type="scientific">Apophysomyces ossiformis</name>
    <dbReference type="NCBI Taxonomy" id="679940"/>
    <lineage>
        <taxon>Eukaryota</taxon>
        <taxon>Fungi</taxon>
        <taxon>Fungi incertae sedis</taxon>
        <taxon>Mucoromycota</taxon>
        <taxon>Mucoromycotina</taxon>
        <taxon>Mucoromycetes</taxon>
        <taxon>Mucorales</taxon>
        <taxon>Mucorineae</taxon>
        <taxon>Mucoraceae</taxon>
        <taxon>Apophysomyces</taxon>
    </lineage>
</organism>
<evidence type="ECO:0000256" key="2">
    <source>
        <dbReference type="SAM" id="MobiDB-lite"/>
    </source>
</evidence>
<evidence type="ECO:0000256" key="1">
    <source>
        <dbReference type="SAM" id="Coils"/>
    </source>
</evidence>
<name>A0A8H7BPD0_9FUNG</name>
<accession>A0A8H7BPD0</accession>
<reference evidence="3" key="1">
    <citation type="submission" date="2020-01" db="EMBL/GenBank/DDBJ databases">
        <title>Genome Sequencing of Three Apophysomyces-Like Fungal Strains Confirms a Novel Fungal Genus in the Mucoromycota with divergent Burkholderia-like Endosymbiotic Bacteria.</title>
        <authorList>
            <person name="Stajich J.E."/>
            <person name="Macias A.M."/>
            <person name="Carter-House D."/>
            <person name="Lovett B."/>
            <person name="Kasson L.R."/>
            <person name="Berry K."/>
            <person name="Grigoriev I."/>
            <person name="Chang Y."/>
            <person name="Spatafora J."/>
            <person name="Kasson M.T."/>
        </authorList>
    </citation>
    <scope>NUCLEOTIDE SEQUENCE</scope>
    <source>
        <strain evidence="3">NRRL A-21654</strain>
    </source>
</reference>
<dbReference type="AlphaFoldDB" id="A0A8H7BPD0"/>
<comment type="caution">
    <text evidence="3">The sequence shown here is derived from an EMBL/GenBank/DDBJ whole genome shotgun (WGS) entry which is preliminary data.</text>
</comment>
<evidence type="ECO:0000313" key="4">
    <source>
        <dbReference type="Proteomes" id="UP000605846"/>
    </source>
</evidence>
<gene>
    <name evidence="3" type="ORF">EC973_001886</name>
</gene>
<evidence type="ECO:0000313" key="3">
    <source>
        <dbReference type="EMBL" id="KAF7723511.1"/>
    </source>
</evidence>
<keyword evidence="4" id="KW-1185">Reference proteome</keyword>
<keyword evidence="1" id="KW-0175">Coiled coil</keyword>
<dbReference type="EMBL" id="JABAYA010000149">
    <property type="protein sequence ID" value="KAF7723511.1"/>
    <property type="molecule type" value="Genomic_DNA"/>
</dbReference>